<evidence type="ECO:0000256" key="3">
    <source>
        <dbReference type="RuleBase" id="RU367006"/>
    </source>
</evidence>
<evidence type="ECO:0000313" key="5">
    <source>
        <dbReference type="EMBL" id="KHN84736.1"/>
    </source>
</evidence>
<keyword evidence="3" id="KW-0539">Nucleus</keyword>
<evidence type="ECO:0000313" key="6">
    <source>
        <dbReference type="Proteomes" id="UP000031036"/>
    </source>
</evidence>
<dbReference type="STRING" id="6265.A0A0B2VMM1"/>
<keyword evidence="3" id="KW-0736">Signalosome</keyword>
<organism evidence="5 6">
    <name type="scientific">Toxocara canis</name>
    <name type="common">Canine roundworm</name>
    <dbReference type="NCBI Taxonomy" id="6265"/>
    <lineage>
        <taxon>Eukaryota</taxon>
        <taxon>Metazoa</taxon>
        <taxon>Ecdysozoa</taxon>
        <taxon>Nematoda</taxon>
        <taxon>Chromadorea</taxon>
        <taxon>Rhabditida</taxon>
        <taxon>Spirurina</taxon>
        <taxon>Ascaridomorpha</taxon>
        <taxon>Ascaridoidea</taxon>
        <taxon>Toxocaridae</taxon>
        <taxon>Toxocara</taxon>
    </lineage>
</organism>
<feature type="domain" description="MPN" evidence="4">
    <location>
        <begin position="25"/>
        <end position="163"/>
    </location>
</feature>
<comment type="caution">
    <text evidence="5">The sequence shown here is derived from an EMBL/GenBank/DDBJ whole genome shotgun (WGS) entry which is preliminary data.</text>
</comment>
<dbReference type="PANTHER" id="PTHR10540:SF8">
    <property type="entry name" value="COP9 SIGNALOSOME COMPLEX SUBUNIT 6"/>
    <property type="match status" value="1"/>
</dbReference>
<dbReference type="GO" id="GO:0008180">
    <property type="term" value="C:COP9 signalosome"/>
    <property type="evidence" value="ECO:0007669"/>
    <property type="project" value="UniProtKB-UniRule"/>
</dbReference>
<proteinExistence type="inferred from homology"/>
<dbReference type="InterPro" id="IPR024969">
    <property type="entry name" value="EIF3F/CSN6-like_C"/>
</dbReference>
<dbReference type="InterPro" id="IPR037518">
    <property type="entry name" value="MPN"/>
</dbReference>
<dbReference type="InterPro" id="IPR000555">
    <property type="entry name" value="JAMM/MPN+_dom"/>
</dbReference>
<dbReference type="Gene3D" id="3.40.140.10">
    <property type="entry name" value="Cytidine Deaminase, domain 2"/>
    <property type="match status" value="1"/>
</dbReference>
<dbReference type="AlphaFoldDB" id="A0A0B2VMM1"/>
<dbReference type="GO" id="GO:0000338">
    <property type="term" value="P:protein deneddylation"/>
    <property type="evidence" value="ECO:0007669"/>
    <property type="project" value="InterPro"/>
</dbReference>
<accession>A0A0B2VMM1</accession>
<dbReference type="InterPro" id="IPR033859">
    <property type="entry name" value="MPN_CSN6"/>
</dbReference>
<evidence type="ECO:0000259" key="4">
    <source>
        <dbReference type="PROSITE" id="PS50249"/>
    </source>
</evidence>
<dbReference type="OMA" id="LVGWWST"/>
<evidence type="ECO:0000256" key="1">
    <source>
        <dbReference type="ARBA" id="ARBA00010893"/>
    </source>
</evidence>
<dbReference type="EMBL" id="JPKZ01000905">
    <property type="protein sequence ID" value="KHN84736.1"/>
    <property type="molecule type" value="Genomic_DNA"/>
</dbReference>
<comment type="similarity">
    <text evidence="1 3">Belongs to the peptidase M67A family. CSN6 subfamily.</text>
</comment>
<comment type="subcellular location">
    <subcellularLocation>
        <location evidence="3">Cytoplasm</location>
    </subcellularLocation>
    <subcellularLocation>
        <location evidence="3">Nucleus</location>
    </subcellularLocation>
</comment>
<gene>
    <name evidence="5" type="primary">COPS6</name>
    <name evidence="5" type="ORF">Tcan_05906</name>
</gene>
<dbReference type="OrthoDB" id="1378at2759"/>
<dbReference type="Pfam" id="PF13012">
    <property type="entry name" value="MitMem_reg"/>
    <property type="match status" value="1"/>
</dbReference>
<dbReference type="Proteomes" id="UP000031036">
    <property type="component" value="Unassembled WGS sequence"/>
</dbReference>
<dbReference type="GO" id="GO:0005737">
    <property type="term" value="C:cytoplasm"/>
    <property type="evidence" value="ECO:0007669"/>
    <property type="project" value="UniProtKB-SubCell"/>
</dbReference>
<name>A0A0B2VMM1_TOXCA</name>
<comment type="function">
    <text evidence="3">Component of the COP9 signalosome complex (CSN), a complex involved in various cellular and developmental processes.</text>
</comment>
<dbReference type="Pfam" id="PF01398">
    <property type="entry name" value="JAB"/>
    <property type="match status" value="1"/>
</dbReference>
<evidence type="ECO:0000256" key="2">
    <source>
        <dbReference type="ARBA" id="ARBA00014871"/>
    </source>
</evidence>
<keyword evidence="6" id="KW-1185">Reference proteome</keyword>
<sequence>MKASASVEDMKTRGRCPAQTSSVAVSLHPLVIMNISEHWTRIWAQSSDGKPTQVFGAVLGRQVGRHVELINSFEVKCNSGNEGHPLIDEEFFRSRESQYREVFPELDFLGWYTTGGEVPTEDDLIVHKQFCHLHESPIMIKLDPTVTNTEKLPLTVFESLVDACNESSMQWHQIPWCLASEQAERIGIEHVAQMSTFATGSKSQLSKQISAQLGAIAMLDSRLKLLYDYLSAVQSGELPKNEAIAREISQACQRLPIMDSKRFAEEYSELCSEVKLTAYVGAVTKICGSLNELITKMNVISADRFAFGTGCGLRRPPRQFPL</sequence>
<protein>
    <recommendedName>
        <fullName evidence="2 3">COP9 signalosome complex subunit 6</fullName>
    </recommendedName>
</protein>
<dbReference type="SMART" id="SM00232">
    <property type="entry name" value="JAB_MPN"/>
    <property type="match status" value="1"/>
</dbReference>
<dbReference type="PROSITE" id="PS50249">
    <property type="entry name" value="MPN"/>
    <property type="match status" value="1"/>
</dbReference>
<dbReference type="GO" id="GO:0008237">
    <property type="term" value="F:metallopeptidase activity"/>
    <property type="evidence" value="ECO:0007669"/>
    <property type="project" value="InterPro"/>
</dbReference>
<reference evidence="5 6" key="1">
    <citation type="submission" date="2014-11" db="EMBL/GenBank/DDBJ databases">
        <title>Genetic blueprint of the zoonotic pathogen Toxocara canis.</title>
        <authorList>
            <person name="Zhu X.-Q."/>
            <person name="Korhonen P.K."/>
            <person name="Cai H."/>
            <person name="Young N.D."/>
            <person name="Nejsum P."/>
            <person name="von Samson-Himmelstjerna G."/>
            <person name="Boag P.R."/>
            <person name="Tan P."/>
            <person name="Li Q."/>
            <person name="Min J."/>
            <person name="Yang Y."/>
            <person name="Wang X."/>
            <person name="Fang X."/>
            <person name="Hall R.S."/>
            <person name="Hofmann A."/>
            <person name="Sternberg P.W."/>
            <person name="Jex A.R."/>
            <person name="Gasser R.B."/>
        </authorList>
    </citation>
    <scope>NUCLEOTIDE SEQUENCE [LARGE SCALE GENOMIC DNA]</scope>
    <source>
        <strain evidence="5">PN_DK_2014</strain>
    </source>
</reference>
<dbReference type="PANTHER" id="PTHR10540">
    <property type="entry name" value="EUKARYOTIC TRANSLATION INITIATION FACTOR 3 SUBUNIT F-RELATED"/>
    <property type="match status" value="1"/>
</dbReference>
<dbReference type="CDD" id="cd08063">
    <property type="entry name" value="MPN_CSN6"/>
    <property type="match status" value="1"/>
</dbReference>
<keyword evidence="3" id="KW-0963">Cytoplasm</keyword>